<reference evidence="2 3" key="1">
    <citation type="journal article" date="2023" name="Microbiol. Spectr.">
        <title>Symbiosis of Carpenter Bees with Uncharacterized Lactic Acid Bacteria Showing NAD Auxotrophy.</title>
        <authorList>
            <person name="Kawasaki S."/>
            <person name="Ozawa K."/>
            <person name="Mori T."/>
            <person name="Yamamoto A."/>
            <person name="Ito M."/>
            <person name="Ohkuma M."/>
            <person name="Sakamoto M."/>
            <person name="Matsutani M."/>
        </authorList>
    </citation>
    <scope>NUCLEOTIDE SEQUENCE [LARGE SCALE GENOMIC DNA]</scope>
    <source>
        <strain evidence="2 3">XA3</strain>
    </source>
</reference>
<evidence type="ECO:0000259" key="1">
    <source>
        <dbReference type="Pfam" id="PF15919"/>
    </source>
</evidence>
<dbReference type="Pfam" id="PF15919">
    <property type="entry name" value="HicB_lk_antitox"/>
    <property type="match status" value="1"/>
</dbReference>
<dbReference type="Proteomes" id="UP001321861">
    <property type="component" value="Chromosome"/>
</dbReference>
<organism evidence="2 3">
    <name type="scientific">Xylocopilactobacillus apicola</name>
    <dbReference type="NCBI Taxonomy" id="2932184"/>
    <lineage>
        <taxon>Bacteria</taxon>
        <taxon>Bacillati</taxon>
        <taxon>Bacillota</taxon>
        <taxon>Bacilli</taxon>
        <taxon>Lactobacillales</taxon>
        <taxon>Lactobacillaceae</taxon>
        <taxon>Xylocopilactobacillus</taxon>
    </lineage>
</organism>
<dbReference type="Gene3D" id="3.30.160.250">
    <property type="match status" value="1"/>
</dbReference>
<dbReference type="RefSeq" id="WP_317635348.1">
    <property type="nucleotide sequence ID" value="NZ_AP026802.1"/>
</dbReference>
<dbReference type="AlphaFoldDB" id="A0AAU9D6T0"/>
<proteinExistence type="predicted"/>
<accession>A0AAU9D6T0</accession>
<dbReference type="InterPro" id="IPR031807">
    <property type="entry name" value="HicB-like"/>
</dbReference>
<evidence type="ECO:0000313" key="3">
    <source>
        <dbReference type="Proteomes" id="UP001321861"/>
    </source>
</evidence>
<gene>
    <name evidence="2" type="ORF">XA3_20000</name>
</gene>
<dbReference type="SUPFAM" id="SSF143100">
    <property type="entry name" value="TTHA1013/TTHA0281-like"/>
    <property type="match status" value="1"/>
</dbReference>
<dbReference type="InterPro" id="IPR035069">
    <property type="entry name" value="TTHA1013/TTHA0281-like"/>
</dbReference>
<name>A0AAU9D6T0_9LACO</name>
<sequence length="131" mass="14685">MKYLYCAVLHREDSGLYSVEFPDFTPEAATCGDDLKDALHMAKDVLEGYLTYKEDNHQKINPASDPAKIKVDDGDILTVVNIDTNLVRARDQSKLVKKTVTIPSYLNEYGMSEGINFSKILTNALKDLLKV</sequence>
<dbReference type="EMBL" id="AP026802">
    <property type="protein sequence ID" value="BDR59559.1"/>
    <property type="molecule type" value="Genomic_DNA"/>
</dbReference>
<protein>
    <submittedName>
        <fullName evidence="2">HicB family protein</fullName>
    </submittedName>
</protein>
<feature type="domain" description="HicB-like antitoxin of toxin-antitoxin system" evidence="1">
    <location>
        <begin position="5"/>
        <end position="106"/>
    </location>
</feature>
<dbReference type="KEGG" id="xap:XA3_20000"/>
<keyword evidence="3" id="KW-1185">Reference proteome</keyword>
<evidence type="ECO:0000313" key="2">
    <source>
        <dbReference type="EMBL" id="BDR59559.1"/>
    </source>
</evidence>